<feature type="transmembrane region" description="Helical" evidence="6">
    <location>
        <begin position="309"/>
        <end position="332"/>
    </location>
</feature>
<keyword evidence="9" id="KW-1185">Reference proteome</keyword>
<dbReference type="PROSITE" id="PS50850">
    <property type="entry name" value="MFS"/>
    <property type="match status" value="1"/>
</dbReference>
<dbReference type="InterPro" id="IPR020846">
    <property type="entry name" value="MFS_dom"/>
</dbReference>
<evidence type="ECO:0000256" key="3">
    <source>
        <dbReference type="ARBA" id="ARBA00022692"/>
    </source>
</evidence>
<dbReference type="KEGG" id="mph:MLP_07210"/>
<reference evidence="8 9" key="1">
    <citation type="submission" date="2011-05" db="EMBL/GenBank/DDBJ databases">
        <title>Whole genome sequence of Microlunatus phosphovorus NM-1.</title>
        <authorList>
            <person name="Hosoyama A."/>
            <person name="Sasaki K."/>
            <person name="Harada T."/>
            <person name="Igarashi R."/>
            <person name="Kawakoshi A."/>
            <person name="Sasagawa M."/>
            <person name="Fukada J."/>
            <person name="Nakamura S."/>
            <person name="Katano Y."/>
            <person name="Hanada S."/>
            <person name="Kamagata Y."/>
            <person name="Nakamura N."/>
            <person name="Yamazaki S."/>
            <person name="Fujita N."/>
        </authorList>
    </citation>
    <scope>NUCLEOTIDE SEQUENCE [LARGE SCALE GENOMIC DNA]</scope>
    <source>
        <strain evidence="9">ATCC 700054 / DSM 10555 / JCM 9379 / NBRC 101784 / NCIMB 13414 / VKM Ac-1990 / NM-1</strain>
    </source>
</reference>
<dbReference type="AlphaFoldDB" id="F5XL47"/>
<evidence type="ECO:0000256" key="5">
    <source>
        <dbReference type="ARBA" id="ARBA00023136"/>
    </source>
</evidence>
<feature type="transmembrane region" description="Helical" evidence="6">
    <location>
        <begin position="175"/>
        <end position="197"/>
    </location>
</feature>
<dbReference type="PANTHER" id="PTHR43124">
    <property type="entry name" value="PURINE EFFLUX PUMP PBUE"/>
    <property type="match status" value="1"/>
</dbReference>
<keyword evidence="4 6" id="KW-1133">Transmembrane helix</keyword>
<feature type="transmembrane region" description="Helical" evidence="6">
    <location>
        <begin position="344"/>
        <end position="366"/>
    </location>
</feature>
<dbReference type="InterPro" id="IPR050189">
    <property type="entry name" value="MFS_Efflux_Transporters"/>
</dbReference>
<dbReference type="InterPro" id="IPR011701">
    <property type="entry name" value="MFS"/>
</dbReference>
<accession>F5XL47</accession>
<feature type="transmembrane region" description="Helical" evidence="6">
    <location>
        <begin position="257"/>
        <end position="278"/>
    </location>
</feature>
<evidence type="ECO:0000256" key="6">
    <source>
        <dbReference type="SAM" id="Phobius"/>
    </source>
</evidence>
<gene>
    <name evidence="8" type="ordered locus">MLP_07210</name>
</gene>
<feature type="transmembrane region" description="Helical" evidence="6">
    <location>
        <begin position="114"/>
        <end position="136"/>
    </location>
</feature>
<sequence length="398" mass="40028">MSTSATSGANPTTPSPERAAWPAVWALALGVVSLNASEMLPMSLLTPMATDLAVTEGLAGQAVSASAIVAVLTSLFIAPAIGGADRRRVLLVLTLAQVVSNLGVALAPSFAPLMVARLALGIAVGGFWGLSASLALRLVPKPDVPKALSIIFGGGAVAGVAAAPLGAFLGGQIGWRGVFLGAAVLAMVALVTQVLTLPSMPATRTTPLSGLWHTLRLPQIALGMLAVMLMFGGRQTFATYLRPFLEQVPHFGVNGVSLTLLALGIANFVGATTAAPLLKRNLRSTLAVVGATQGLLVASLLVLGTSQIATIAVVAGFGFAVGMTPVGWSTWLTRTIPDNAESGGGILVAAIQGSMLGGAVLGGAVIDTYGVTGILVASSALLLIASAHTLVALRPSRT</sequence>
<keyword evidence="5 6" id="KW-0472">Membrane</keyword>
<dbReference type="RefSeq" id="WP_013861624.1">
    <property type="nucleotide sequence ID" value="NC_015635.1"/>
</dbReference>
<dbReference type="OrthoDB" id="9814237at2"/>
<feature type="transmembrane region" description="Helical" evidence="6">
    <location>
        <begin position="372"/>
        <end position="393"/>
    </location>
</feature>
<name>F5XL47_MICPN</name>
<dbReference type="eggNOG" id="COG2814">
    <property type="taxonomic scope" value="Bacteria"/>
</dbReference>
<feature type="transmembrane region" description="Helical" evidence="6">
    <location>
        <begin position="217"/>
        <end position="237"/>
    </location>
</feature>
<proteinExistence type="predicted"/>
<feature type="transmembrane region" description="Helical" evidence="6">
    <location>
        <begin position="57"/>
        <end position="77"/>
    </location>
</feature>
<feature type="transmembrane region" description="Helical" evidence="6">
    <location>
        <begin position="285"/>
        <end position="303"/>
    </location>
</feature>
<dbReference type="CDD" id="cd17324">
    <property type="entry name" value="MFS_NepI_like"/>
    <property type="match status" value="1"/>
</dbReference>
<evidence type="ECO:0000256" key="2">
    <source>
        <dbReference type="ARBA" id="ARBA00022475"/>
    </source>
</evidence>
<dbReference type="Gene3D" id="1.20.1250.20">
    <property type="entry name" value="MFS general substrate transporter like domains"/>
    <property type="match status" value="1"/>
</dbReference>
<evidence type="ECO:0000256" key="4">
    <source>
        <dbReference type="ARBA" id="ARBA00022989"/>
    </source>
</evidence>
<feature type="transmembrane region" description="Helical" evidence="6">
    <location>
        <begin position="89"/>
        <end position="108"/>
    </location>
</feature>
<feature type="transmembrane region" description="Helical" evidence="6">
    <location>
        <begin position="20"/>
        <end position="37"/>
    </location>
</feature>
<comment type="subcellular location">
    <subcellularLocation>
        <location evidence="1">Cell membrane</location>
        <topology evidence="1">Multi-pass membrane protein</topology>
    </subcellularLocation>
</comment>
<organism evidence="8 9">
    <name type="scientific">Microlunatus phosphovorus (strain ATCC 700054 / DSM 10555 / JCM 9379 / NBRC 101784 / NCIMB 13414 / VKM Ac-1990 / NM-1)</name>
    <dbReference type="NCBI Taxonomy" id="1032480"/>
    <lineage>
        <taxon>Bacteria</taxon>
        <taxon>Bacillati</taxon>
        <taxon>Actinomycetota</taxon>
        <taxon>Actinomycetes</taxon>
        <taxon>Propionibacteriales</taxon>
        <taxon>Propionibacteriaceae</taxon>
        <taxon>Microlunatus</taxon>
    </lineage>
</organism>
<keyword evidence="3 6" id="KW-0812">Transmembrane</keyword>
<dbReference type="SUPFAM" id="SSF103473">
    <property type="entry name" value="MFS general substrate transporter"/>
    <property type="match status" value="1"/>
</dbReference>
<dbReference type="GO" id="GO:0005886">
    <property type="term" value="C:plasma membrane"/>
    <property type="evidence" value="ECO:0007669"/>
    <property type="project" value="UniProtKB-SubCell"/>
</dbReference>
<dbReference type="HOGENOM" id="CLU_001265_61_1_11"/>
<feature type="transmembrane region" description="Helical" evidence="6">
    <location>
        <begin position="148"/>
        <end position="169"/>
    </location>
</feature>
<keyword evidence="2" id="KW-1003">Cell membrane</keyword>
<evidence type="ECO:0000313" key="8">
    <source>
        <dbReference type="EMBL" id="BAK33735.1"/>
    </source>
</evidence>
<dbReference type="STRING" id="1032480.MLP_07210"/>
<dbReference type="GO" id="GO:0022857">
    <property type="term" value="F:transmembrane transporter activity"/>
    <property type="evidence" value="ECO:0007669"/>
    <property type="project" value="InterPro"/>
</dbReference>
<feature type="domain" description="Major facilitator superfamily (MFS) profile" evidence="7">
    <location>
        <begin position="23"/>
        <end position="397"/>
    </location>
</feature>
<evidence type="ECO:0000313" key="9">
    <source>
        <dbReference type="Proteomes" id="UP000007947"/>
    </source>
</evidence>
<protein>
    <submittedName>
        <fullName evidence="8">Major facilitator superfamily transporter</fullName>
    </submittedName>
</protein>
<evidence type="ECO:0000259" key="7">
    <source>
        <dbReference type="PROSITE" id="PS50850"/>
    </source>
</evidence>
<dbReference type="Proteomes" id="UP000007947">
    <property type="component" value="Chromosome"/>
</dbReference>
<dbReference type="EMBL" id="AP012204">
    <property type="protein sequence ID" value="BAK33735.1"/>
    <property type="molecule type" value="Genomic_DNA"/>
</dbReference>
<dbReference type="InterPro" id="IPR036259">
    <property type="entry name" value="MFS_trans_sf"/>
</dbReference>
<dbReference type="Pfam" id="PF07690">
    <property type="entry name" value="MFS_1"/>
    <property type="match status" value="1"/>
</dbReference>
<dbReference type="PANTHER" id="PTHR43124:SF5">
    <property type="entry name" value="PURINE RIBONUCLEOSIDE EFFLUX PUMP NEPI"/>
    <property type="match status" value="1"/>
</dbReference>
<evidence type="ECO:0000256" key="1">
    <source>
        <dbReference type="ARBA" id="ARBA00004651"/>
    </source>
</evidence>